<dbReference type="SMART" id="SM00368">
    <property type="entry name" value="LRR_RI"/>
    <property type="match status" value="8"/>
</dbReference>
<dbReference type="SUPFAM" id="SSF47473">
    <property type="entry name" value="EF-hand"/>
    <property type="match status" value="1"/>
</dbReference>
<accession>A0AAE0TGX8</accession>
<dbReference type="InterPro" id="IPR018247">
    <property type="entry name" value="EF_Hand_1_Ca_BS"/>
</dbReference>
<dbReference type="InterPro" id="IPR032675">
    <property type="entry name" value="LRR_dom_sf"/>
</dbReference>
<dbReference type="PANTHER" id="PTHR24114">
    <property type="entry name" value="LEUCINE RICH REPEAT FAMILY PROTEIN"/>
    <property type="match status" value="1"/>
</dbReference>
<dbReference type="InterPro" id="IPR052394">
    <property type="entry name" value="LRR-containing"/>
</dbReference>
<name>A0AAE0TGX8_9BIVA</name>
<evidence type="ECO:0000313" key="3">
    <source>
        <dbReference type="EMBL" id="KAK3610152.1"/>
    </source>
</evidence>
<dbReference type="Gene3D" id="1.10.238.10">
    <property type="entry name" value="EF-hand"/>
    <property type="match status" value="1"/>
</dbReference>
<evidence type="ECO:0000259" key="2">
    <source>
        <dbReference type="PROSITE" id="PS50222"/>
    </source>
</evidence>
<reference evidence="3" key="1">
    <citation type="journal article" date="2021" name="Genome Biol. Evol.">
        <title>A High-Quality Reference Genome for a Parasitic Bivalve with Doubly Uniparental Inheritance (Bivalvia: Unionida).</title>
        <authorList>
            <person name="Smith C.H."/>
        </authorList>
    </citation>
    <scope>NUCLEOTIDE SEQUENCE</scope>
    <source>
        <strain evidence="3">CHS0354</strain>
    </source>
</reference>
<proteinExistence type="predicted"/>
<gene>
    <name evidence="3" type="ORF">CHS0354_039933</name>
</gene>
<sequence length="526" mass="59548">MSSLRFPIASMCQFDIWRLIKRPHTTVDPYTLVAKYRLARGHVKRTRIAERRKVVSRRKKRESEVKTESDRAETALSFETALTDGDEHVSTEEYDFDVEDDAEHVSKLSHTQLLYLKGCKEMKVNPSSYTLKALNTDRVSMPHHSIGPLGTKALALALVGNSDVQTINLTDNDIGVKGAEYIAEIFQENNFVKELMLGENMLGAQGVQFIVDAIKKHDCIHKLDLSGNGLKEYDAEIIKPLIEDTTNLKHLLLAHNEFREHGGEIIADALLWNDTMESLDLSWNHLRLNGAVAIAEALQENSSLKKINLAWNGFYMDGCKALSRALEDNSTLLELDLTCNRINKDCLEKLIYGLRRNTTLKVLRLGLNPITPAGANIILSLLKEKKDSGITELDLTLVNIPLSDDSIDVLINKLDVDGDGEIDFGELIAAQMEHRRKMSFFYAAKEDEESLEDTEIGRVRLKLQRLMAKKLADNPEFKRQSRMLLEQMGLDVAVEFEKQKRDFDEIQTHLQEKAKKEMIEEADGSN</sequence>
<keyword evidence="4" id="KW-1185">Reference proteome</keyword>
<dbReference type="Proteomes" id="UP001195483">
    <property type="component" value="Unassembled WGS sequence"/>
</dbReference>
<feature type="domain" description="EF-hand" evidence="2">
    <location>
        <begin position="402"/>
        <end position="437"/>
    </location>
</feature>
<reference evidence="3" key="2">
    <citation type="journal article" date="2021" name="Genome Biol. Evol.">
        <title>Developing a high-quality reference genome for a parasitic bivalve with doubly uniparental inheritance (Bivalvia: Unionida).</title>
        <authorList>
            <person name="Smith C.H."/>
        </authorList>
    </citation>
    <scope>NUCLEOTIDE SEQUENCE</scope>
    <source>
        <strain evidence="3">CHS0354</strain>
        <tissue evidence="3">Mantle</tissue>
    </source>
</reference>
<evidence type="ECO:0000256" key="1">
    <source>
        <dbReference type="ARBA" id="ARBA00022837"/>
    </source>
</evidence>
<dbReference type="InterPro" id="IPR011992">
    <property type="entry name" value="EF-hand-dom_pair"/>
</dbReference>
<dbReference type="PROSITE" id="PS50222">
    <property type="entry name" value="EF_HAND_2"/>
    <property type="match status" value="1"/>
</dbReference>
<dbReference type="AlphaFoldDB" id="A0AAE0TGX8"/>
<organism evidence="3 4">
    <name type="scientific">Potamilus streckersoni</name>
    <dbReference type="NCBI Taxonomy" id="2493646"/>
    <lineage>
        <taxon>Eukaryota</taxon>
        <taxon>Metazoa</taxon>
        <taxon>Spiralia</taxon>
        <taxon>Lophotrochozoa</taxon>
        <taxon>Mollusca</taxon>
        <taxon>Bivalvia</taxon>
        <taxon>Autobranchia</taxon>
        <taxon>Heteroconchia</taxon>
        <taxon>Palaeoheterodonta</taxon>
        <taxon>Unionida</taxon>
        <taxon>Unionoidea</taxon>
        <taxon>Unionidae</taxon>
        <taxon>Ambleminae</taxon>
        <taxon>Lampsilini</taxon>
        <taxon>Potamilus</taxon>
    </lineage>
</organism>
<dbReference type="InterPro" id="IPR002048">
    <property type="entry name" value="EF_hand_dom"/>
</dbReference>
<dbReference type="GO" id="GO:0005509">
    <property type="term" value="F:calcium ion binding"/>
    <property type="evidence" value="ECO:0007669"/>
    <property type="project" value="InterPro"/>
</dbReference>
<reference evidence="3" key="3">
    <citation type="submission" date="2023-05" db="EMBL/GenBank/DDBJ databases">
        <authorList>
            <person name="Smith C.H."/>
        </authorList>
    </citation>
    <scope>NUCLEOTIDE SEQUENCE</scope>
    <source>
        <strain evidence="3">CHS0354</strain>
        <tissue evidence="3">Mantle</tissue>
    </source>
</reference>
<dbReference type="PROSITE" id="PS00018">
    <property type="entry name" value="EF_HAND_1"/>
    <property type="match status" value="1"/>
</dbReference>
<dbReference type="InterPro" id="IPR001611">
    <property type="entry name" value="Leu-rich_rpt"/>
</dbReference>
<dbReference type="Pfam" id="PF13516">
    <property type="entry name" value="LRR_6"/>
    <property type="match status" value="5"/>
</dbReference>
<comment type="caution">
    <text evidence="3">The sequence shown here is derived from an EMBL/GenBank/DDBJ whole genome shotgun (WGS) entry which is preliminary data.</text>
</comment>
<dbReference type="Gene3D" id="3.80.10.10">
    <property type="entry name" value="Ribonuclease Inhibitor"/>
    <property type="match status" value="2"/>
</dbReference>
<protein>
    <recommendedName>
        <fullName evidence="2">EF-hand domain-containing protein</fullName>
    </recommendedName>
</protein>
<dbReference type="PANTHER" id="PTHR24114:SF50">
    <property type="entry name" value="RNI-LIKE PROTEIN"/>
    <property type="match status" value="1"/>
</dbReference>
<dbReference type="SUPFAM" id="SSF52047">
    <property type="entry name" value="RNI-like"/>
    <property type="match status" value="1"/>
</dbReference>
<evidence type="ECO:0000313" key="4">
    <source>
        <dbReference type="Proteomes" id="UP001195483"/>
    </source>
</evidence>
<keyword evidence="1" id="KW-0106">Calcium</keyword>
<dbReference type="EMBL" id="JAEAOA010002325">
    <property type="protein sequence ID" value="KAK3610152.1"/>
    <property type="molecule type" value="Genomic_DNA"/>
</dbReference>